<comment type="catalytic activity">
    <reaction evidence="8">
        <text>L-tyrosyl-[protein] + ATP = O-(5'-adenylyl)-L-tyrosyl-[protein] + diphosphate</text>
        <dbReference type="Rhea" id="RHEA:54288"/>
        <dbReference type="Rhea" id="RHEA-COMP:10136"/>
        <dbReference type="Rhea" id="RHEA-COMP:13846"/>
        <dbReference type="ChEBI" id="CHEBI:30616"/>
        <dbReference type="ChEBI" id="CHEBI:33019"/>
        <dbReference type="ChEBI" id="CHEBI:46858"/>
        <dbReference type="ChEBI" id="CHEBI:83624"/>
        <dbReference type="EC" id="2.7.7.108"/>
    </reaction>
</comment>
<dbReference type="Proteomes" id="UP000298049">
    <property type="component" value="Chromosome"/>
</dbReference>
<evidence type="ECO:0000256" key="5">
    <source>
        <dbReference type="ARBA" id="ARBA00022741"/>
    </source>
</evidence>
<dbReference type="KEGG" id="hmi:soil367_12775"/>
<dbReference type="GO" id="GO:0005524">
    <property type="term" value="F:ATP binding"/>
    <property type="evidence" value="ECO:0007669"/>
    <property type="project" value="UniProtKB-UniRule"/>
</dbReference>
<reference evidence="9 10" key="1">
    <citation type="submission" date="2018-07" db="EMBL/GenBank/DDBJ databases">
        <title>Marsedoiliclastica nanhaica gen. nov. sp. nov., a novel marine hydrocarbonoclastic bacterium isolated from an in-situ enriched hydrocarbon-degrading consortium in deep-sea sediment.</title>
        <authorList>
            <person name="Dong C."/>
            <person name="Ma T."/>
            <person name="Liu R."/>
            <person name="Shao Z."/>
        </authorList>
    </citation>
    <scope>NUCLEOTIDE SEQUENCE [LARGE SCALE GENOMIC DNA]</scope>
    <source>
        <strain evidence="10">soil36-7</strain>
    </source>
</reference>
<feature type="binding site" evidence="8">
    <location>
        <position position="176"/>
    </location>
    <ligand>
        <name>ATP</name>
        <dbReference type="ChEBI" id="CHEBI:30616"/>
    </ligand>
</feature>
<dbReference type="PANTHER" id="PTHR32057">
    <property type="entry name" value="PROTEIN ADENYLYLTRANSFERASE SELO, MITOCHONDRIAL"/>
    <property type="match status" value="1"/>
</dbReference>
<evidence type="ECO:0000256" key="8">
    <source>
        <dbReference type="HAMAP-Rule" id="MF_00692"/>
    </source>
</evidence>
<dbReference type="GO" id="GO:0000287">
    <property type="term" value="F:magnesium ion binding"/>
    <property type="evidence" value="ECO:0007669"/>
    <property type="project" value="UniProtKB-UniRule"/>
</dbReference>
<comment type="catalytic activity">
    <reaction evidence="8">
        <text>L-histidyl-[protein] + UTP = N(tele)-(5'-uridylyl)-L-histidyl-[protein] + diphosphate</text>
        <dbReference type="Rhea" id="RHEA:83891"/>
        <dbReference type="Rhea" id="RHEA-COMP:9745"/>
        <dbReference type="Rhea" id="RHEA-COMP:20239"/>
        <dbReference type="ChEBI" id="CHEBI:29979"/>
        <dbReference type="ChEBI" id="CHEBI:33019"/>
        <dbReference type="ChEBI" id="CHEBI:46398"/>
        <dbReference type="ChEBI" id="CHEBI:233474"/>
    </reaction>
</comment>
<dbReference type="PANTHER" id="PTHR32057:SF14">
    <property type="entry name" value="PROTEIN ADENYLYLTRANSFERASE SELO, MITOCHONDRIAL"/>
    <property type="match status" value="1"/>
</dbReference>
<feature type="binding site" evidence="8">
    <location>
        <position position="183"/>
    </location>
    <ligand>
        <name>ATP</name>
        <dbReference type="ChEBI" id="CHEBI:30616"/>
    </ligand>
</feature>
<evidence type="ECO:0000256" key="2">
    <source>
        <dbReference type="ARBA" id="ARBA00022679"/>
    </source>
</evidence>
<keyword evidence="3 8" id="KW-0548">Nucleotidyltransferase</keyword>
<organism evidence="9 10">
    <name type="scientific">Hydrocarboniclastica marina</name>
    <dbReference type="NCBI Taxonomy" id="2259620"/>
    <lineage>
        <taxon>Bacteria</taxon>
        <taxon>Pseudomonadati</taxon>
        <taxon>Pseudomonadota</taxon>
        <taxon>Gammaproteobacteria</taxon>
        <taxon>Alteromonadales</taxon>
        <taxon>Alteromonadaceae</taxon>
        <taxon>Hydrocarboniclastica</taxon>
    </lineage>
</organism>
<comment type="catalytic activity">
    <reaction evidence="8">
        <text>L-tyrosyl-[protein] + UTP = O-(5'-uridylyl)-L-tyrosyl-[protein] + diphosphate</text>
        <dbReference type="Rhea" id="RHEA:83887"/>
        <dbReference type="Rhea" id="RHEA-COMP:10136"/>
        <dbReference type="Rhea" id="RHEA-COMP:20238"/>
        <dbReference type="ChEBI" id="CHEBI:33019"/>
        <dbReference type="ChEBI" id="CHEBI:46398"/>
        <dbReference type="ChEBI" id="CHEBI:46858"/>
        <dbReference type="ChEBI" id="CHEBI:90602"/>
    </reaction>
</comment>
<keyword evidence="10" id="KW-1185">Reference proteome</keyword>
<evidence type="ECO:0000256" key="4">
    <source>
        <dbReference type="ARBA" id="ARBA00022723"/>
    </source>
</evidence>
<name>A0A4P7XJ05_9ALTE</name>
<dbReference type="OrthoDB" id="9776281at2"/>
<evidence type="ECO:0000313" key="9">
    <source>
        <dbReference type="EMBL" id="QCF26733.1"/>
    </source>
</evidence>
<feature type="binding site" evidence="8">
    <location>
        <position position="125"/>
    </location>
    <ligand>
        <name>ATP</name>
        <dbReference type="ChEBI" id="CHEBI:30616"/>
    </ligand>
</feature>
<evidence type="ECO:0000256" key="7">
    <source>
        <dbReference type="ARBA" id="ARBA00022842"/>
    </source>
</evidence>
<evidence type="ECO:0000313" key="10">
    <source>
        <dbReference type="Proteomes" id="UP000298049"/>
    </source>
</evidence>
<dbReference type="EC" id="2.7.7.-" evidence="8"/>
<proteinExistence type="inferred from homology"/>
<accession>A0A4P7XJ05</accession>
<keyword evidence="7 8" id="KW-0460">Magnesium</keyword>
<feature type="binding site" evidence="8">
    <location>
        <position position="93"/>
    </location>
    <ligand>
        <name>ATP</name>
        <dbReference type="ChEBI" id="CHEBI:30616"/>
    </ligand>
</feature>
<keyword evidence="4 8" id="KW-0479">Metal-binding</keyword>
<keyword evidence="6 8" id="KW-0067">ATP-binding</keyword>
<evidence type="ECO:0000256" key="1">
    <source>
        <dbReference type="ARBA" id="ARBA00009747"/>
    </source>
</evidence>
<comment type="catalytic activity">
    <reaction evidence="8">
        <text>L-threonyl-[protein] + ATP = 3-O-(5'-adenylyl)-L-threonyl-[protein] + diphosphate</text>
        <dbReference type="Rhea" id="RHEA:54292"/>
        <dbReference type="Rhea" id="RHEA-COMP:11060"/>
        <dbReference type="Rhea" id="RHEA-COMP:13847"/>
        <dbReference type="ChEBI" id="CHEBI:30013"/>
        <dbReference type="ChEBI" id="CHEBI:30616"/>
        <dbReference type="ChEBI" id="CHEBI:33019"/>
        <dbReference type="ChEBI" id="CHEBI:138113"/>
        <dbReference type="EC" id="2.7.7.108"/>
    </reaction>
</comment>
<feature type="binding site" evidence="8">
    <location>
        <position position="262"/>
    </location>
    <ligand>
        <name>ATP</name>
        <dbReference type="ChEBI" id="CHEBI:30616"/>
    </ligand>
</feature>
<keyword evidence="5 8" id="KW-0547">Nucleotide-binding</keyword>
<comment type="similarity">
    <text evidence="1 8">Belongs to the SELO family.</text>
</comment>
<feature type="binding site" evidence="8">
    <location>
        <position position="113"/>
    </location>
    <ligand>
        <name>ATP</name>
        <dbReference type="ChEBI" id="CHEBI:30616"/>
    </ligand>
</feature>
<feature type="binding site" evidence="8">
    <location>
        <position position="126"/>
    </location>
    <ligand>
        <name>ATP</name>
        <dbReference type="ChEBI" id="CHEBI:30616"/>
    </ligand>
</feature>
<dbReference type="Pfam" id="PF02696">
    <property type="entry name" value="SelO"/>
    <property type="match status" value="1"/>
</dbReference>
<gene>
    <name evidence="8" type="primary">ydiU</name>
    <name evidence="8" type="synonym">selO</name>
    <name evidence="9" type="ORF">soil367_12775</name>
</gene>
<comment type="catalytic activity">
    <reaction evidence="8">
        <text>L-seryl-[protein] + ATP = 3-O-(5'-adenylyl)-L-seryl-[protein] + diphosphate</text>
        <dbReference type="Rhea" id="RHEA:58120"/>
        <dbReference type="Rhea" id="RHEA-COMP:9863"/>
        <dbReference type="Rhea" id="RHEA-COMP:15073"/>
        <dbReference type="ChEBI" id="CHEBI:29999"/>
        <dbReference type="ChEBI" id="CHEBI:30616"/>
        <dbReference type="ChEBI" id="CHEBI:33019"/>
        <dbReference type="ChEBI" id="CHEBI:142516"/>
        <dbReference type="EC" id="2.7.7.108"/>
    </reaction>
</comment>
<keyword evidence="2 8" id="KW-0808">Transferase</keyword>
<protein>
    <recommendedName>
        <fullName evidence="8">Protein nucleotidyltransferase YdiU</fullName>
        <ecNumber evidence="8">2.7.7.-</ecNumber>
    </recommendedName>
    <alternativeName>
        <fullName evidence="8">Protein adenylyltransferase YdiU</fullName>
        <ecNumber evidence="8">2.7.7.108</ecNumber>
    </alternativeName>
    <alternativeName>
        <fullName evidence="8">Protein uridylyltransferase YdiU</fullName>
        <ecNumber evidence="8">2.7.7.-</ecNumber>
    </alternativeName>
</protein>
<feature type="binding site" evidence="8">
    <location>
        <position position="92"/>
    </location>
    <ligand>
        <name>ATP</name>
        <dbReference type="ChEBI" id="CHEBI:30616"/>
    </ligand>
</feature>
<comment type="cofactor">
    <cofactor evidence="8">
        <name>Mg(2+)</name>
        <dbReference type="ChEBI" id="CHEBI:18420"/>
    </cofactor>
    <cofactor evidence="8">
        <name>Mn(2+)</name>
        <dbReference type="ChEBI" id="CHEBI:29035"/>
    </cofactor>
</comment>
<comment type="catalytic activity">
    <reaction evidence="8">
        <text>L-seryl-[protein] + UTP = O-(5'-uridylyl)-L-seryl-[protein] + diphosphate</text>
        <dbReference type="Rhea" id="RHEA:64604"/>
        <dbReference type="Rhea" id="RHEA-COMP:9863"/>
        <dbReference type="Rhea" id="RHEA-COMP:16635"/>
        <dbReference type="ChEBI" id="CHEBI:29999"/>
        <dbReference type="ChEBI" id="CHEBI:33019"/>
        <dbReference type="ChEBI" id="CHEBI:46398"/>
        <dbReference type="ChEBI" id="CHEBI:156051"/>
    </reaction>
</comment>
<comment type="function">
    <text evidence="8">Nucleotidyltransferase involved in the post-translational modification of proteins. It can catalyze the addition of adenosine monophosphate (AMP) or uridine monophosphate (UMP) to a protein, resulting in modifications known as AMPylation and UMPylation.</text>
</comment>
<dbReference type="GO" id="GO:0030145">
    <property type="term" value="F:manganese ion binding"/>
    <property type="evidence" value="ECO:0007669"/>
    <property type="project" value="UniProtKB-UniRule"/>
</dbReference>
<feature type="binding site" evidence="8">
    <location>
        <position position="253"/>
    </location>
    <ligand>
        <name>Mg(2+)</name>
        <dbReference type="ChEBI" id="CHEBI:18420"/>
    </ligand>
</feature>
<feature type="binding site" evidence="8">
    <location>
        <position position="90"/>
    </location>
    <ligand>
        <name>ATP</name>
        <dbReference type="ChEBI" id="CHEBI:30616"/>
    </ligand>
</feature>
<sequence>MTQANGPKFDNSYRRLPDRFFSAQVPTPVKAPALIRINRGLAEQLGISVAWLESEDGLQVLAGNRLAAGSDPIATVYAGHQFGGWNPRLGDGRAVLLGEVLDAKGRRYDIQLKGAGRTPYARGGDGRSPLGPVLREYIVSEAMAQLGVPTSRSLAAVTTGESVMRERPLQGGILTRVASSHIRIGTFQYFAGQGDLEAIRTLADHVIQRHYPATAGAARPYVALLEAVFDRQAKLIAQWQQLGFIHGVMNTDNMLVSGETIDYGPCAFIDNYQPDTVFSSIDVNGRYAFANQPGIAQWNLAWLARVLLPLLDEDQDAAVKAAQQALDGFVRSYEAAYGELMRRKLGLNQHDAESEKLASTLLTLMADSEADYTLTFRRLAEVAATHPAEPETAGEGGASDSVASLYQLPESFESWLEQWRERLERDGRDPVEVSRGMLEINPAFIPRNHLVEEVIRAAVDSGDLEPFHRLVDRLGQPYRYDAADARLASPPRPEQVVANTFCGT</sequence>
<dbReference type="AlphaFoldDB" id="A0A4P7XJ05"/>
<feature type="active site" description="Proton acceptor" evidence="8">
    <location>
        <position position="252"/>
    </location>
</feature>
<dbReference type="GO" id="GO:0070733">
    <property type="term" value="F:AMPylase activity"/>
    <property type="evidence" value="ECO:0007669"/>
    <property type="project" value="UniProtKB-EC"/>
</dbReference>
<dbReference type="NCBIfam" id="NF000658">
    <property type="entry name" value="PRK00029.1"/>
    <property type="match status" value="1"/>
</dbReference>
<evidence type="ECO:0000256" key="6">
    <source>
        <dbReference type="ARBA" id="ARBA00022840"/>
    </source>
</evidence>
<feature type="binding site" evidence="8">
    <location>
        <position position="262"/>
    </location>
    <ligand>
        <name>Mg(2+)</name>
        <dbReference type="ChEBI" id="CHEBI:18420"/>
    </ligand>
</feature>
<dbReference type="EC" id="2.7.7.108" evidence="8"/>
<evidence type="ECO:0000256" key="3">
    <source>
        <dbReference type="ARBA" id="ARBA00022695"/>
    </source>
</evidence>
<dbReference type="EMBL" id="CP031093">
    <property type="protein sequence ID" value="QCF26733.1"/>
    <property type="molecule type" value="Genomic_DNA"/>
</dbReference>
<dbReference type="InterPro" id="IPR003846">
    <property type="entry name" value="SelO"/>
</dbReference>
<dbReference type="RefSeq" id="WP_136549437.1">
    <property type="nucleotide sequence ID" value="NZ_CP031093.1"/>
</dbReference>
<keyword evidence="8" id="KW-0464">Manganese</keyword>
<dbReference type="HAMAP" id="MF_00692">
    <property type="entry name" value="SelO"/>
    <property type="match status" value="1"/>
</dbReference>